<proteinExistence type="predicted"/>
<organism evidence="1 2">
    <name type="scientific">Colletotrichum scovillei</name>
    <dbReference type="NCBI Taxonomy" id="1209932"/>
    <lineage>
        <taxon>Eukaryota</taxon>
        <taxon>Fungi</taxon>
        <taxon>Dikarya</taxon>
        <taxon>Ascomycota</taxon>
        <taxon>Pezizomycotina</taxon>
        <taxon>Sordariomycetes</taxon>
        <taxon>Hypocreomycetidae</taxon>
        <taxon>Glomerellales</taxon>
        <taxon>Glomerellaceae</taxon>
        <taxon>Colletotrichum</taxon>
        <taxon>Colletotrichum acutatum species complex</taxon>
    </lineage>
</organism>
<gene>
    <name evidence="1" type="ORF">JMJ77_012753</name>
</gene>
<dbReference type="AlphaFoldDB" id="A0A9P7UEU5"/>
<evidence type="ECO:0000313" key="1">
    <source>
        <dbReference type="EMBL" id="KAG7049997.1"/>
    </source>
</evidence>
<dbReference type="EMBL" id="JAESDN010000005">
    <property type="protein sequence ID" value="KAG7049997.1"/>
    <property type="molecule type" value="Genomic_DNA"/>
</dbReference>
<comment type="caution">
    <text evidence="1">The sequence shown here is derived from an EMBL/GenBank/DDBJ whole genome shotgun (WGS) entry which is preliminary data.</text>
</comment>
<protein>
    <submittedName>
        <fullName evidence="1">Uncharacterized protein</fullName>
    </submittedName>
</protein>
<reference evidence="1" key="1">
    <citation type="submission" date="2021-05" db="EMBL/GenBank/DDBJ databases">
        <title>Comparative genomics of three Colletotrichum scovillei strains and genetic complementation revealed genes involved fungal growth and virulence on chili pepper.</title>
        <authorList>
            <person name="Hsieh D.-K."/>
            <person name="Chuang S.-C."/>
            <person name="Chen C.-Y."/>
            <person name="Chao Y.-T."/>
            <person name="Lu M.-Y.J."/>
            <person name="Lee M.-H."/>
            <person name="Shih M.-C."/>
        </authorList>
    </citation>
    <scope>NUCLEOTIDE SEQUENCE</scope>
    <source>
        <strain evidence="1">Coll-153</strain>
    </source>
</reference>
<keyword evidence="2" id="KW-1185">Reference proteome</keyword>
<sequence>MKRGDSDDLERLLLCPYFHTILVEVD</sequence>
<name>A0A9P7UEU5_9PEZI</name>
<evidence type="ECO:0000313" key="2">
    <source>
        <dbReference type="Proteomes" id="UP000699042"/>
    </source>
</evidence>
<accession>A0A9P7UEU5</accession>
<dbReference type="Proteomes" id="UP000699042">
    <property type="component" value="Unassembled WGS sequence"/>
</dbReference>